<dbReference type="GO" id="GO:0003677">
    <property type="term" value="F:DNA binding"/>
    <property type="evidence" value="ECO:0007669"/>
    <property type="project" value="InterPro"/>
</dbReference>
<dbReference type="InterPro" id="IPR035451">
    <property type="entry name" value="Ada-like_dom_sf"/>
</dbReference>
<gene>
    <name evidence="3" type="ORF">CLV60_1148</name>
</gene>
<dbReference type="AlphaFoldDB" id="A0A2P8FR27"/>
<dbReference type="OrthoDB" id="894286at2"/>
<dbReference type="GO" id="GO:0006355">
    <property type="term" value="P:regulation of DNA-templated transcription"/>
    <property type="evidence" value="ECO:0007669"/>
    <property type="project" value="InterPro"/>
</dbReference>
<dbReference type="EMBL" id="PYAS01000014">
    <property type="protein sequence ID" value="PSL24181.1"/>
    <property type="molecule type" value="Genomic_DNA"/>
</dbReference>
<feature type="domain" description="Ada DNA repair metal-binding" evidence="2">
    <location>
        <begin position="30"/>
        <end position="75"/>
    </location>
</feature>
<name>A0A2P8FR27_9BACT</name>
<evidence type="ECO:0000313" key="3">
    <source>
        <dbReference type="EMBL" id="PSL24181.1"/>
    </source>
</evidence>
<protein>
    <submittedName>
        <fullName evidence="3">Metal binding Ada-like protein</fullName>
    </submittedName>
</protein>
<reference evidence="3 4" key="1">
    <citation type="submission" date="2018-03" db="EMBL/GenBank/DDBJ databases">
        <title>Genomic Encyclopedia of Archaeal and Bacterial Type Strains, Phase II (KMG-II): from individual species to whole genera.</title>
        <authorList>
            <person name="Goeker M."/>
        </authorList>
    </citation>
    <scope>NUCLEOTIDE SEQUENCE [LARGE SCALE GENOMIC DNA]</scope>
    <source>
        <strain evidence="3 4">DSM 29057</strain>
    </source>
</reference>
<dbReference type="GO" id="GO:0008168">
    <property type="term" value="F:methyltransferase activity"/>
    <property type="evidence" value="ECO:0007669"/>
    <property type="project" value="InterPro"/>
</dbReference>
<dbReference type="GO" id="GO:0006281">
    <property type="term" value="P:DNA repair"/>
    <property type="evidence" value="ECO:0007669"/>
    <property type="project" value="InterPro"/>
</dbReference>
<evidence type="ECO:0000256" key="1">
    <source>
        <dbReference type="ARBA" id="ARBA00023159"/>
    </source>
</evidence>
<dbReference type="SUPFAM" id="SSF57884">
    <property type="entry name" value="Ada DNA repair protein, N-terminal domain (N-Ada 10)"/>
    <property type="match status" value="1"/>
</dbReference>
<dbReference type="RefSeq" id="WP_106598168.1">
    <property type="nucleotide sequence ID" value="NZ_PYAS01000014.1"/>
</dbReference>
<dbReference type="GO" id="GO:0008270">
    <property type="term" value="F:zinc ion binding"/>
    <property type="evidence" value="ECO:0007669"/>
    <property type="project" value="InterPro"/>
</dbReference>
<dbReference type="InterPro" id="IPR004026">
    <property type="entry name" value="Ada_DNA_repair_Zn-bd"/>
</dbReference>
<evidence type="ECO:0000313" key="4">
    <source>
        <dbReference type="Proteomes" id="UP000241964"/>
    </source>
</evidence>
<evidence type="ECO:0000259" key="2">
    <source>
        <dbReference type="Pfam" id="PF02805"/>
    </source>
</evidence>
<keyword evidence="4" id="KW-1185">Reference proteome</keyword>
<proteinExistence type="predicted"/>
<organism evidence="3 4">
    <name type="scientific">Dyadobacter jiangsuensis</name>
    <dbReference type="NCBI Taxonomy" id="1591085"/>
    <lineage>
        <taxon>Bacteria</taxon>
        <taxon>Pseudomonadati</taxon>
        <taxon>Bacteroidota</taxon>
        <taxon>Cytophagia</taxon>
        <taxon>Cytophagales</taxon>
        <taxon>Spirosomataceae</taxon>
        <taxon>Dyadobacter</taxon>
    </lineage>
</organism>
<dbReference type="Proteomes" id="UP000241964">
    <property type="component" value="Unassembled WGS sequence"/>
</dbReference>
<keyword evidence="1" id="KW-0010">Activator</keyword>
<dbReference type="Gene3D" id="3.40.10.10">
    <property type="entry name" value="DNA Methylphosphotriester Repair Domain"/>
    <property type="match status" value="1"/>
</dbReference>
<comment type="caution">
    <text evidence="3">The sequence shown here is derived from an EMBL/GenBank/DDBJ whole genome shotgun (WGS) entry which is preliminary data.</text>
</comment>
<dbReference type="Pfam" id="PF02805">
    <property type="entry name" value="Ada_Zn_binding"/>
    <property type="match status" value="1"/>
</dbReference>
<accession>A0A2P8FR27</accession>
<sequence>MISHHEIGPEGFAASRKLKTMIHTGQITLAGNRNLKIYGLLSCGSGKRMKRRNRVFFADEHDARTHGYRPCGHCMREAYLKWKSG</sequence>